<evidence type="ECO:0000256" key="1">
    <source>
        <dbReference type="ARBA" id="ARBA00022801"/>
    </source>
</evidence>
<dbReference type="InterPro" id="IPR057023">
    <property type="entry name" value="PTP-SAK"/>
</dbReference>
<dbReference type="AlphaFoldDB" id="A0A0C9Z4H4"/>
<dbReference type="InterPro" id="IPR029021">
    <property type="entry name" value="Prot-tyrosine_phosphatase-like"/>
</dbReference>
<dbReference type="HOGENOM" id="CLU_047330_3_0_1"/>
<evidence type="ECO:0000313" key="4">
    <source>
        <dbReference type="Proteomes" id="UP000054018"/>
    </source>
</evidence>
<protein>
    <recommendedName>
        <fullName evidence="2">Tyrosine specific protein phosphatases domain-containing protein</fullName>
    </recommendedName>
</protein>
<dbReference type="PANTHER" id="PTHR23339">
    <property type="entry name" value="TYROSINE SPECIFIC PROTEIN PHOSPHATASE AND DUAL SPECIFICITY PROTEIN PHOSPHATASE"/>
    <property type="match status" value="1"/>
</dbReference>
<keyword evidence="1" id="KW-0378">Hydrolase</keyword>
<dbReference type="Gene3D" id="3.90.190.10">
    <property type="entry name" value="Protein tyrosine phosphatase superfamily"/>
    <property type="match status" value="1"/>
</dbReference>
<dbReference type="InterPro" id="IPR016130">
    <property type="entry name" value="Tyr_Pase_AS"/>
</dbReference>
<dbReference type="Pfam" id="PF22784">
    <property type="entry name" value="PTP-SAK"/>
    <property type="match status" value="1"/>
</dbReference>
<sequence>MQTISMTFVDRCEPPRGRCSLSPICSQCVPRPIPNSYWATPLLLACEYPWSPYERSTVQKLDKLLAAGVRTFIDLTECGELSPYYPHLPSLVSAHHIDISEIEYHQFPIHDRSLPESKEYMFHILSVLQDNQRRGRISAVHCRGGIGRTGMVVGCWLVESEAAKSGEEALCIIADKWKTVEKCKRYPNSPETGPQFEFVRNFRPRMGVEVA</sequence>
<evidence type="ECO:0000259" key="2">
    <source>
        <dbReference type="PROSITE" id="PS50056"/>
    </source>
</evidence>
<dbReference type="Proteomes" id="UP000054018">
    <property type="component" value="Unassembled WGS sequence"/>
</dbReference>
<proteinExistence type="predicted"/>
<dbReference type="PROSITE" id="PS00383">
    <property type="entry name" value="TYR_PHOSPHATASE_1"/>
    <property type="match status" value="1"/>
</dbReference>
<reference evidence="4" key="2">
    <citation type="submission" date="2015-01" db="EMBL/GenBank/DDBJ databases">
        <title>Evolutionary Origins and Diversification of the Mycorrhizal Mutualists.</title>
        <authorList>
            <consortium name="DOE Joint Genome Institute"/>
            <consortium name="Mycorrhizal Genomics Consortium"/>
            <person name="Kohler A."/>
            <person name="Kuo A."/>
            <person name="Nagy L.G."/>
            <person name="Floudas D."/>
            <person name="Copeland A."/>
            <person name="Barry K.W."/>
            <person name="Cichocki N."/>
            <person name="Veneault-Fourrey C."/>
            <person name="LaButti K."/>
            <person name="Lindquist E.A."/>
            <person name="Lipzen A."/>
            <person name="Lundell T."/>
            <person name="Morin E."/>
            <person name="Murat C."/>
            <person name="Riley R."/>
            <person name="Ohm R."/>
            <person name="Sun H."/>
            <person name="Tunlid A."/>
            <person name="Henrissat B."/>
            <person name="Grigoriev I.V."/>
            <person name="Hibbett D.S."/>
            <person name="Martin F."/>
        </authorList>
    </citation>
    <scope>NUCLEOTIDE SEQUENCE [LARGE SCALE GENOMIC DNA]</scope>
    <source>
        <strain evidence="4">441</strain>
    </source>
</reference>
<feature type="domain" description="Tyrosine specific protein phosphatases" evidence="2">
    <location>
        <begin position="118"/>
        <end position="159"/>
    </location>
</feature>
<dbReference type="EMBL" id="KN833756">
    <property type="protein sequence ID" value="KIK21044.1"/>
    <property type="molecule type" value="Genomic_DNA"/>
</dbReference>
<name>A0A0C9Z4H4_9AGAM</name>
<keyword evidence="4" id="KW-1185">Reference proteome</keyword>
<accession>A0A0C9Z4H4</accession>
<reference evidence="3 4" key="1">
    <citation type="submission" date="2014-04" db="EMBL/GenBank/DDBJ databases">
        <authorList>
            <consortium name="DOE Joint Genome Institute"/>
            <person name="Kuo A."/>
            <person name="Kohler A."/>
            <person name="Costa M.D."/>
            <person name="Nagy L.G."/>
            <person name="Floudas D."/>
            <person name="Copeland A."/>
            <person name="Barry K.W."/>
            <person name="Cichocki N."/>
            <person name="Veneault-Fourrey C."/>
            <person name="LaButti K."/>
            <person name="Lindquist E.A."/>
            <person name="Lipzen A."/>
            <person name="Lundell T."/>
            <person name="Morin E."/>
            <person name="Murat C."/>
            <person name="Sun H."/>
            <person name="Tunlid A."/>
            <person name="Henrissat B."/>
            <person name="Grigoriev I.V."/>
            <person name="Hibbett D.S."/>
            <person name="Martin F."/>
            <person name="Nordberg H.P."/>
            <person name="Cantor M.N."/>
            <person name="Hua S.X."/>
        </authorList>
    </citation>
    <scope>NUCLEOTIDE SEQUENCE [LARGE SCALE GENOMIC DNA]</scope>
    <source>
        <strain evidence="3 4">441</strain>
    </source>
</reference>
<organism evidence="3 4">
    <name type="scientific">Pisolithus microcarpus 441</name>
    <dbReference type="NCBI Taxonomy" id="765257"/>
    <lineage>
        <taxon>Eukaryota</taxon>
        <taxon>Fungi</taxon>
        <taxon>Dikarya</taxon>
        <taxon>Basidiomycota</taxon>
        <taxon>Agaricomycotina</taxon>
        <taxon>Agaricomycetes</taxon>
        <taxon>Agaricomycetidae</taxon>
        <taxon>Boletales</taxon>
        <taxon>Sclerodermatineae</taxon>
        <taxon>Pisolithaceae</taxon>
        <taxon>Pisolithus</taxon>
    </lineage>
</organism>
<dbReference type="SUPFAM" id="SSF52799">
    <property type="entry name" value="(Phosphotyrosine protein) phosphatases II"/>
    <property type="match status" value="1"/>
</dbReference>
<dbReference type="PROSITE" id="PS50056">
    <property type="entry name" value="TYR_PHOSPHATASE_2"/>
    <property type="match status" value="1"/>
</dbReference>
<dbReference type="GO" id="GO:0016791">
    <property type="term" value="F:phosphatase activity"/>
    <property type="evidence" value="ECO:0007669"/>
    <property type="project" value="UniProtKB-ARBA"/>
</dbReference>
<dbReference type="InterPro" id="IPR050561">
    <property type="entry name" value="PTP"/>
</dbReference>
<evidence type="ECO:0000313" key="3">
    <source>
        <dbReference type="EMBL" id="KIK21044.1"/>
    </source>
</evidence>
<gene>
    <name evidence="3" type="ORF">PISMIDRAFT_681756</name>
</gene>
<dbReference type="InterPro" id="IPR000387">
    <property type="entry name" value="Tyr_Pase_dom"/>
</dbReference>
<dbReference type="OrthoDB" id="2017893at2759"/>